<reference evidence="1" key="1">
    <citation type="submission" date="2018-05" db="EMBL/GenBank/DDBJ databases">
        <authorList>
            <person name="Lanie J.A."/>
            <person name="Ng W.-L."/>
            <person name="Kazmierczak K.M."/>
            <person name="Andrzejewski T.M."/>
            <person name="Davidsen T.M."/>
            <person name="Wayne K.J."/>
            <person name="Tettelin H."/>
            <person name="Glass J.I."/>
            <person name="Rusch D."/>
            <person name="Podicherti R."/>
            <person name="Tsui H.-C.T."/>
            <person name="Winkler M.E."/>
        </authorList>
    </citation>
    <scope>NUCLEOTIDE SEQUENCE</scope>
</reference>
<proteinExistence type="predicted"/>
<sequence length="54" mass="5601">MKGKQLLIAVLILGVLGAIAYFTSIDDQGGQVAETAGVGKTVVKDLKPEDITTI</sequence>
<evidence type="ECO:0000313" key="1">
    <source>
        <dbReference type="EMBL" id="SVC33673.1"/>
    </source>
</evidence>
<feature type="non-terminal residue" evidence="1">
    <location>
        <position position="54"/>
    </location>
</feature>
<protein>
    <submittedName>
        <fullName evidence="1">Uncharacterized protein</fullName>
    </submittedName>
</protein>
<accession>A0A382LC75</accession>
<dbReference type="EMBL" id="UINC01085796">
    <property type="protein sequence ID" value="SVC33673.1"/>
    <property type="molecule type" value="Genomic_DNA"/>
</dbReference>
<name>A0A382LC75_9ZZZZ</name>
<gene>
    <name evidence="1" type="ORF">METZ01_LOCUS286527</name>
</gene>
<dbReference type="AlphaFoldDB" id="A0A382LC75"/>
<organism evidence="1">
    <name type="scientific">marine metagenome</name>
    <dbReference type="NCBI Taxonomy" id="408172"/>
    <lineage>
        <taxon>unclassified sequences</taxon>
        <taxon>metagenomes</taxon>
        <taxon>ecological metagenomes</taxon>
    </lineage>
</organism>